<dbReference type="EC" id="1.11.1.6" evidence="4 13"/>
<evidence type="ECO:0000256" key="11">
    <source>
        <dbReference type="ARBA" id="ARBA00023324"/>
    </source>
</evidence>
<dbReference type="PANTHER" id="PTHR11465:SF23">
    <property type="entry name" value="CATALASE-2"/>
    <property type="match status" value="1"/>
</dbReference>
<dbReference type="SMART" id="SM01060">
    <property type="entry name" value="Catalase"/>
    <property type="match status" value="2"/>
</dbReference>
<keyword evidence="17" id="KW-1185">Reference proteome</keyword>
<reference evidence="16" key="1">
    <citation type="submission" date="2022-06" db="EMBL/GenBank/DDBJ databases">
        <title>Uncovering the hologenomic basis of an extraordinary plant invasion.</title>
        <authorList>
            <person name="Bieker V.C."/>
            <person name="Martin M.D."/>
            <person name="Gilbert T."/>
            <person name="Hodgins K."/>
            <person name="Battlay P."/>
            <person name="Petersen B."/>
            <person name="Wilson J."/>
        </authorList>
    </citation>
    <scope>NUCLEOTIDE SEQUENCE</scope>
    <source>
        <strain evidence="16">AA19_3_7</strain>
        <tissue evidence="16">Leaf</tissue>
    </source>
</reference>
<dbReference type="Pfam" id="PF06628">
    <property type="entry name" value="Catalase-rel"/>
    <property type="match status" value="2"/>
</dbReference>
<evidence type="ECO:0000313" key="16">
    <source>
        <dbReference type="EMBL" id="KAI7725072.1"/>
    </source>
</evidence>
<sequence length="1091" mass="125571">MKMEVWNGRWSDGSLEQVKNDGVMNLKHYKVIASGKLLSTIVLSLLSSQIKIMDPYKIEPVVIELFRPVVQDSKLILPHPDQRPSSAYNSPFWTTNAGLPVYNNTASLTVGNRGPILLEDYHLIEKLANFTRERIPERIVHARGASAKGFFEVTHDITHLTCADFLRAPGVQTPVIVRFSTVIHERGSPETIRDPRGFATKFYTREGNFDIVGNNFPVFFTRDAMAFPDVIHAFKPNPKSHIQEDWRILDFLSHHPESLNTMTFWLDDVGIPTDYRHMEGSSVNTLTLVNKEGKMHYVKFTWKPTCGVKCLMDDEAVKIGGANHSHATQDLYDSIQAGNFPEWKLYLQVIDPDHEDRLDFDPLDGTMTWPEDIIPLQPVGRMVLNKNIDNFFAENEQLAFNPGLVVPGIYYSDDKMLQGRIFAYSDTQRHRLGPNYLQLPVNAPKCAHHNNHYDGNMNFMHRDEEVDYFPSRYDRVQHAQQYPINPAKVTGTRDRTVIPKYDDFKQPGERYRSWDPARQERFIVRMCKMLSDPRVTHELRSIWISYWTQADRSLGQKIASRLSSKNSLLHKKIITGFIALHIHGSLQAYVKPCYNEGFFLGLIVYRSSSAYNAPFWTTNSGAPVYNNNNSLTVGTRGPILLEDYHLVEKLANFDRERIPERVVHARGASAKGFFEVTHDISALTCADFLRAPGVQTPVIVRFSTVIHERGSPETLRDPRGFAVKFYTREGNFDLVGNNFPVFFIRDGMKFPDMVHSLKPNPKSHIQEDWRILDFFSHHPESLHMFTFLQDDIGVPQDYRHMEGSGVNTYTLINKAGKAYYVKFHWKPTCGVKSLLEDEAIKIGGANHSHATQDLYDSIAAGNYPEWKLFIQTIDPDHEDRLDFDPLDVTKTWPEDIFPLQPVGRLVLNKNIDNFFSENEQLAFCPAIIVPGIYYSDDKLLQTRIFSYSDTQRHRLGPNYLQLPANAPKCAHHNNHYDGFMNFMHRDEEIDYFPSRYDPARHAEQYPIPPVRLSGKRDKCVIEKENNFKQPGERYRSFAPDRQERFINRLVGALSDPRVTHEVRTIWISYWSQADKSLGQKIASRLNVKPNY</sequence>
<dbReference type="InterPro" id="IPR011614">
    <property type="entry name" value="Catalase_core"/>
</dbReference>
<dbReference type="InterPro" id="IPR024708">
    <property type="entry name" value="Catalase_AS"/>
</dbReference>
<dbReference type="Pfam" id="PF00199">
    <property type="entry name" value="Catalase"/>
    <property type="match status" value="2"/>
</dbReference>
<keyword evidence="11 13" id="KW-0376">Hydrogen peroxide</keyword>
<dbReference type="CDD" id="cd08154">
    <property type="entry name" value="catalase_clade_1"/>
    <property type="match status" value="2"/>
</dbReference>
<feature type="domain" description="Catalase core" evidence="15">
    <location>
        <begin position="94"/>
        <end position="477"/>
    </location>
</feature>
<dbReference type="GO" id="GO:0046872">
    <property type="term" value="F:metal ion binding"/>
    <property type="evidence" value="ECO:0007669"/>
    <property type="project" value="UniProtKB-KW"/>
</dbReference>
<dbReference type="FunFam" id="2.40.180.10:FF:000002">
    <property type="entry name" value="Catalase"/>
    <property type="match status" value="2"/>
</dbReference>
<keyword evidence="6 13" id="KW-0349">Heme</keyword>
<dbReference type="PROSITE" id="PS00437">
    <property type="entry name" value="CATALASE_1"/>
    <property type="match status" value="2"/>
</dbReference>
<keyword evidence="7 13" id="KW-0479">Metal-binding</keyword>
<dbReference type="InterPro" id="IPR002226">
    <property type="entry name" value="Catalase_haem_BS"/>
</dbReference>
<accession>A0AAD5BKP4</accession>
<evidence type="ECO:0000256" key="10">
    <source>
        <dbReference type="ARBA" id="ARBA00023140"/>
    </source>
</evidence>
<comment type="function">
    <text evidence="14">Catalyzes the degradation of hydrogen peroxide (H(2)O(2)) generated by peroxisomal oxidases to water and oxygen, thereby protecting cells from the toxic effects of hydrogen peroxide.</text>
</comment>
<dbReference type="GO" id="GO:0042744">
    <property type="term" value="P:hydrogen peroxide catabolic process"/>
    <property type="evidence" value="ECO:0007669"/>
    <property type="project" value="UniProtKB-KW"/>
</dbReference>
<keyword evidence="9 13" id="KW-0408">Iron</keyword>
<dbReference type="SUPFAM" id="SSF56634">
    <property type="entry name" value="Heme-dependent catalase-like"/>
    <property type="match status" value="2"/>
</dbReference>
<evidence type="ECO:0000259" key="15">
    <source>
        <dbReference type="SMART" id="SM01060"/>
    </source>
</evidence>
<dbReference type="InterPro" id="IPR010582">
    <property type="entry name" value="Catalase_immune_responsive"/>
</dbReference>
<protein>
    <recommendedName>
        <fullName evidence="4 13">Catalase</fullName>
        <ecNumber evidence="4 13">1.11.1.6</ecNumber>
    </recommendedName>
</protein>
<dbReference type="PROSITE" id="PS51402">
    <property type="entry name" value="CATALASE_3"/>
    <property type="match status" value="2"/>
</dbReference>
<keyword evidence="8 13" id="KW-0560">Oxidoreductase</keyword>
<keyword evidence="10" id="KW-0576">Peroxisome</keyword>
<gene>
    <name evidence="16" type="ORF">M8C21_018365</name>
</gene>
<dbReference type="GO" id="GO:0004096">
    <property type="term" value="F:catalase activity"/>
    <property type="evidence" value="ECO:0007669"/>
    <property type="project" value="UniProtKB-EC"/>
</dbReference>
<comment type="cofactor">
    <cofactor evidence="1">
        <name>heme</name>
        <dbReference type="ChEBI" id="CHEBI:30413"/>
    </cofactor>
</comment>
<evidence type="ECO:0000256" key="1">
    <source>
        <dbReference type="ARBA" id="ARBA00001971"/>
    </source>
</evidence>
<evidence type="ECO:0000256" key="13">
    <source>
        <dbReference type="RuleBase" id="RU000498"/>
    </source>
</evidence>
<proteinExistence type="inferred from homology"/>
<dbReference type="InterPro" id="IPR018028">
    <property type="entry name" value="Catalase"/>
</dbReference>
<dbReference type="PROSITE" id="PS00438">
    <property type="entry name" value="CATALASE_2"/>
    <property type="match status" value="2"/>
</dbReference>
<evidence type="ECO:0000256" key="6">
    <source>
        <dbReference type="ARBA" id="ARBA00022617"/>
    </source>
</evidence>
<dbReference type="Gene3D" id="2.40.180.10">
    <property type="entry name" value="Catalase core domain"/>
    <property type="match status" value="2"/>
</dbReference>
<evidence type="ECO:0000256" key="8">
    <source>
        <dbReference type="ARBA" id="ARBA00023002"/>
    </source>
</evidence>
<evidence type="ECO:0000313" key="17">
    <source>
        <dbReference type="Proteomes" id="UP001206925"/>
    </source>
</evidence>
<dbReference type="Proteomes" id="UP001206925">
    <property type="component" value="Unassembled WGS sequence"/>
</dbReference>
<name>A0AAD5BKP4_AMBAR</name>
<evidence type="ECO:0000256" key="12">
    <source>
        <dbReference type="ARBA" id="ARBA00049254"/>
    </source>
</evidence>
<organism evidence="16 17">
    <name type="scientific">Ambrosia artemisiifolia</name>
    <name type="common">Common ragweed</name>
    <dbReference type="NCBI Taxonomy" id="4212"/>
    <lineage>
        <taxon>Eukaryota</taxon>
        <taxon>Viridiplantae</taxon>
        <taxon>Streptophyta</taxon>
        <taxon>Embryophyta</taxon>
        <taxon>Tracheophyta</taxon>
        <taxon>Spermatophyta</taxon>
        <taxon>Magnoliopsida</taxon>
        <taxon>eudicotyledons</taxon>
        <taxon>Gunneridae</taxon>
        <taxon>Pentapetalae</taxon>
        <taxon>asterids</taxon>
        <taxon>campanulids</taxon>
        <taxon>Asterales</taxon>
        <taxon>Asteraceae</taxon>
        <taxon>Asteroideae</taxon>
        <taxon>Heliantheae alliance</taxon>
        <taxon>Heliantheae</taxon>
        <taxon>Ambrosia</taxon>
    </lineage>
</organism>
<evidence type="ECO:0000256" key="5">
    <source>
        <dbReference type="ARBA" id="ARBA00022559"/>
    </source>
</evidence>
<comment type="catalytic activity">
    <reaction evidence="12 13">
        <text>2 H2O2 = O2 + 2 H2O</text>
        <dbReference type="Rhea" id="RHEA:20309"/>
        <dbReference type="ChEBI" id="CHEBI:15377"/>
        <dbReference type="ChEBI" id="CHEBI:15379"/>
        <dbReference type="ChEBI" id="CHEBI:16240"/>
        <dbReference type="EC" id="1.11.1.6"/>
    </reaction>
</comment>
<evidence type="ECO:0000256" key="7">
    <source>
        <dbReference type="ARBA" id="ARBA00022723"/>
    </source>
</evidence>
<dbReference type="GO" id="GO:0042542">
    <property type="term" value="P:response to hydrogen peroxide"/>
    <property type="evidence" value="ECO:0007669"/>
    <property type="project" value="TreeGrafter"/>
</dbReference>
<evidence type="ECO:0000256" key="4">
    <source>
        <dbReference type="ARBA" id="ARBA00012314"/>
    </source>
</evidence>
<evidence type="ECO:0000256" key="14">
    <source>
        <dbReference type="RuleBase" id="RU004142"/>
    </source>
</evidence>
<evidence type="ECO:0000256" key="2">
    <source>
        <dbReference type="ARBA" id="ARBA00004275"/>
    </source>
</evidence>
<dbReference type="GO" id="GO:0020037">
    <property type="term" value="F:heme binding"/>
    <property type="evidence" value="ECO:0007669"/>
    <property type="project" value="InterPro"/>
</dbReference>
<dbReference type="EMBL" id="JAMZMK010012073">
    <property type="protein sequence ID" value="KAI7725072.1"/>
    <property type="molecule type" value="Genomic_DNA"/>
</dbReference>
<evidence type="ECO:0000256" key="3">
    <source>
        <dbReference type="ARBA" id="ARBA00005329"/>
    </source>
</evidence>
<dbReference type="AlphaFoldDB" id="A0AAD5BKP4"/>
<comment type="subcellular location">
    <subcellularLocation>
        <location evidence="2">Peroxisome</location>
    </subcellularLocation>
</comment>
<dbReference type="PANTHER" id="PTHR11465">
    <property type="entry name" value="CATALASE"/>
    <property type="match status" value="1"/>
</dbReference>
<keyword evidence="5 13" id="KW-0575">Peroxidase</keyword>
<feature type="domain" description="Catalase core" evidence="15">
    <location>
        <begin position="617"/>
        <end position="1000"/>
    </location>
</feature>
<comment type="caution">
    <text evidence="16">The sequence shown here is derived from an EMBL/GenBank/DDBJ whole genome shotgun (WGS) entry which is preliminary data.</text>
</comment>
<dbReference type="PRINTS" id="PR00067">
    <property type="entry name" value="CATALASE"/>
</dbReference>
<evidence type="ECO:0000256" key="9">
    <source>
        <dbReference type="ARBA" id="ARBA00023004"/>
    </source>
</evidence>
<dbReference type="GO" id="GO:0005777">
    <property type="term" value="C:peroxisome"/>
    <property type="evidence" value="ECO:0007669"/>
    <property type="project" value="UniProtKB-SubCell"/>
</dbReference>
<comment type="similarity">
    <text evidence="3 13">Belongs to the catalase family.</text>
</comment>
<dbReference type="InterPro" id="IPR020835">
    <property type="entry name" value="Catalase_sf"/>
</dbReference>
<dbReference type="GO" id="GO:0005886">
    <property type="term" value="C:plasma membrane"/>
    <property type="evidence" value="ECO:0007669"/>
    <property type="project" value="TreeGrafter"/>
</dbReference>